<organism evidence="1">
    <name type="scientific">Arundo donax</name>
    <name type="common">Giant reed</name>
    <name type="synonym">Donax arundinaceus</name>
    <dbReference type="NCBI Taxonomy" id="35708"/>
    <lineage>
        <taxon>Eukaryota</taxon>
        <taxon>Viridiplantae</taxon>
        <taxon>Streptophyta</taxon>
        <taxon>Embryophyta</taxon>
        <taxon>Tracheophyta</taxon>
        <taxon>Spermatophyta</taxon>
        <taxon>Magnoliopsida</taxon>
        <taxon>Liliopsida</taxon>
        <taxon>Poales</taxon>
        <taxon>Poaceae</taxon>
        <taxon>PACMAD clade</taxon>
        <taxon>Arundinoideae</taxon>
        <taxon>Arundineae</taxon>
        <taxon>Arundo</taxon>
    </lineage>
</organism>
<reference evidence="1" key="2">
    <citation type="journal article" date="2015" name="Data Brief">
        <title>Shoot transcriptome of the giant reed, Arundo donax.</title>
        <authorList>
            <person name="Barrero R.A."/>
            <person name="Guerrero F.D."/>
            <person name="Moolhuijzen P."/>
            <person name="Goolsby J.A."/>
            <person name="Tidwell J."/>
            <person name="Bellgard S.E."/>
            <person name="Bellgard M.I."/>
        </authorList>
    </citation>
    <scope>NUCLEOTIDE SEQUENCE</scope>
    <source>
        <tissue evidence="1">Shoot tissue taken approximately 20 cm above the soil surface</tissue>
    </source>
</reference>
<sequence>MVSLRDLMTKSSRPVSPMAPLDASRTACRVIFVPSAYSSSLSTTTSAALSSRFLDHRHSIRSITSSNRWHGCLGLFITHDFGSKNGSREHVFAGGGESGGSWCFQSRRQRRNSRTVARGLLERRR</sequence>
<protein>
    <submittedName>
        <fullName evidence="1">Uncharacterized protein</fullName>
    </submittedName>
</protein>
<dbReference type="EMBL" id="GBRH01176737">
    <property type="protein sequence ID" value="JAE21159.1"/>
    <property type="molecule type" value="Transcribed_RNA"/>
</dbReference>
<accession>A0A0A9GCL6</accession>
<reference evidence="1" key="1">
    <citation type="submission" date="2014-09" db="EMBL/GenBank/DDBJ databases">
        <authorList>
            <person name="Magalhaes I.L.F."/>
            <person name="Oliveira U."/>
            <person name="Santos F.R."/>
            <person name="Vidigal T.H.D.A."/>
            <person name="Brescovit A.D."/>
            <person name="Santos A.J."/>
        </authorList>
    </citation>
    <scope>NUCLEOTIDE SEQUENCE</scope>
    <source>
        <tissue evidence="1">Shoot tissue taken approximately 20 cm above the soil surface</tissue>
    </source>
</reference>
<dbReference type="AlphaFoldDB" id="A0A0A9GCL6"/>
<proteinExistence type="predicted"/>
<name>A0A0A9GCL6_ARUDO</name>
<evidence type="ECO:0000313" key="1">
    <source>
        <dbReference type="EMBL" id="JAE21159.1"/>
    </source>
</evidence>